<dbReference type="Gene3D" id="3.40.50.720">
    <property type="entry name" value="NAD(P)-binding Rossmann-like Domain"/>
    <property type="match status" value="1"/>
</dbReference>
<feature type="region of interest" description="Disordered" evidence="1">
    <location>
        <begin position="117"/>
        <end position="153"/>
    </location>
</feature>
<evidence type="ECO:0000256" key="1">
    <source>
        <dbReference type="SAM" id="MobiDB-lite"/>
    </source>
</evidence>
<dbReference type="PANTHER" id="PTHR40129:SF2">
    <property type="entry name" value="KETOPANTOATE REDUCTASE N-TERMINAL DOMAIN-CONTAINING PROTEIN"/>
    <property type="match status" value="1"/>
</dbReference>
<feature type="chain" id="PRO_5040510648" evidence="2">
    <location>
        <begin position="18"/>
        <end position="344"/>
    </location>
</feature>
<organism evidence="3 4">
    <name type="scientific">Sphagnurus paluster</name>
    <dbReference type="NCBI Taxonomy" id="117069"/>
    <lineage>
        <taxon>Eukaryota</taxon>
        <taxon>Fungi</taxon>
        <taxon>Dikarya</taxon>
        <taxon>Basidiomycota</taxon>
        <taxon>Agaricomycotina</taxon>
        <taxon>Agaricomycetes</taxon>
        <taxon>Agaricomycetidae</taxon>
        <taxon>Agaricales</taxon>
        <taxon>Tricholomatineae</taxon>
        <taxon>Lyophyllaceae</taxon>
        <taxon>Sphagnurus</taxon>
    </lineage>
</organism>
<accession>A0A9P7KLR0</accession>
<dbReference type="InterPro" id="IPR036291">
    <property type="entry name" value="NAD(P)-bd_dom_sf"/>
</dbReference>
<protein>
    <submittedName>
        <fullName evidence="3">Uncharacterized protein</fullName>
    </submittedName>
</protein>
<reference evidence="3" key="2">
    <citation type="submission" date="2021-10" db="EMBL/GenBank/DDBJ databases">
        <title>Phylogenomics reveals ancestral predisposition of the termite-cultivated fungus Termitomyces towards a domesticated lifestyle.</title>
        <authorList>
            <person name="Auxier B."/>
            <person name="Grum-Grzhimaylo A."/>
            <person name="Cardenas M.E."/>
            <person name="Lodge J.D."/>
            <person name="Laessoe T."/>
            <person name="Pedersen O."/>
            <person name="Smith M.E."/>
            <person name="Kuyper T.W."/>
            <person name="Franco-Molano E.A."/>
            <person name="Baroni T.J."/>
            <person name="Aanen D.K."/>
        </authorList>
    </citation>
    <scope>NUCLEOTIDE SEQUENCE</scope>
    <source>
        <strain evidence="3">D49</strain>
    </source>
</reference>
<dbReference type="AlphaFoldDB" id="A0A9P7KLR0"/>
<dbReference type="Proteomes" id="UP000717328">
    <property type="component" value="Unassembled WGS sequence"/>
</dbReference>
<name>A0A9P7KLR0_9AGAR</name>
<dbReference type="OrthoDB" id="674948at2759"/>
<dbReference type="EMBL" id="JABCKI010000083">
    <property type="protein sequence ID" value="KAG5652995.1"/>
    <property type="molecule type" value="Genomic_DNA"/>
</dbReference>
<sequence length="344" mass="37325">MRTNILILGAGWTSTFLLPLCTDRGLSCTGTSRAGRAHTVPFVFDPESEDIEPYRVLPDADTVVITFPITVEGASERLVRCYRASRESAFRIGFVQLGTTGVWDGTRKTRGAAAAAAAANDTTASTAPPPPPQPIANKWYDRHTPLASSPRGTAETELLALNSPETPTTVLNLSGLWGGARSPRNWVKMVAPTKEALAAKGSVHMIHGIDVARAILAVHNDFAKAAGQRWILTDTRVYDWWDLASAWGVPAPPPQTAVPAVEGQVVLASENVKAKGEGEGERKEEEEEEARGPHARWVRELMREQGVRALPRDVGVLGRALDGREFWEVFGISPLKARLEQSLL</sequence>
<dbReference type="PANTHER" id="PTHR40129">
    <property type="entry name" value="KETOPANTOATE REDUCTASE N-TERMINAL DOMAIN-CONTAINING PROTEIN"/>
    <property type="match status" value="1"/>
</dbReference>
<dbReference type="SUPFAM" id="SSF51735">
    <property type="entry name" value="NAD(P)-binding Rossmann-fold domains"/>
    <property type="match status" value="1"/>
</dbReference>
<reference evidence="3" key="1">
    <citation type="submission" date="2021-02" db="EMBL/GenBank/DDBJ databases">
        <authorList>
            <person name="Nieuwenhuis M."/>
            <person name="Van De Peppel L.J.J."/>
        </authorList>
    </citation>
    <scope>NUCLEOTIDE SEQUENCE</scope>
    <source>
        <strain evidence="3">D49</strain>
    </source>
</reference>
<keyword evidence="2" id="KW-0732">Signal</keyword>
<evidence type="ECO:0000313" key="3">
    <source>
        <dbReference type="EMBL" id="KAG5652995.1"/>
    </source>
</evidence>
<keyword evidence="4" id="KW-1185">Reference proteome</keyword>
<evidence type="ECO:0000313" key="4">
    <source>
        <dbReference type="Proteomes" id="UP000717328"/>
    </source>
</evidence>
<proteinExistence type="predicted"/>
<evidence type="ECO:0000256" key="2">
    <source>
        <dbReference type="SAM" id="SignalP"/>
    </source>
</evidence>
<feature type="region of interest" description="Disordered" evidence="1">
    <location>
        <begin position="272"/>
        <end position="293"/>
    </location>
</feature>
<comment type="caution">
    <text evidence="3">The sequence shown here is derived from an EMBL/GenBank/DDBJ whole genome shotgun (WGS) entry which is preliminary data.</text>
</comment>
<feature type="signal peptide" evidence="2">
    <location>
        <begin position="1"/>
        <end position="17"/>
    </location>
</feature>
<feature type="compositionally biased region" description="Low complexity" evidence="1">
    <location>
        <begin position="117"/>
        <end position="126"/>
    </location>
</feature>
<feature type="compositionally biased region" description="Basic and acidic residues" evidence="1">
    <location>
        <begin position="272"/>
        <end position="283"/>
    </location>
</feature>
<gene>
    <name evidence="3" type="ORF">H0H81_002820</name>
</gene>